<evidence type="ECO:0000313" key="1">
    <source>
        <dbReference type="EMBL" id="SKA17624.1"/>
    </source>
</evidence>
<keyword evidence="2" id="KW-1185">Reference proteome</keyword>
<name>A0A1T4RNS4_9FIRM</name>
<accession>A0A1T4RNS4</accession>
<dbReference type="AlphaFoldDB" id="A0A1T4RNS4"/>
<protein>
    <submittedName>
        <fullName evidence="1">Uncharacterized protein</fullName>
    </submittedName>
</protein>
<evidence type="ECO:0000313" key="2">
    <source>
        <dbReference type="Proteomes" id="UP000189933"/>
    </source>
</evidence>
<reference evidence="2" key="1">
    <citation type="submission" date="2017-02" db="EMBL/GenBank/DDBJ databases">
        <authorList>
            <person name="Varghese N."/>
            <person name="Submissions S."/>
        </authorList>
    </citation>
    <scope>NUCLEOTIDE SEQUENCE [LARGE SCALE GENOMIC DNA]</scope>
    <source>
        <strain evidence="2">DSM 16521</strain>
    </source>
</reference>
<dbReference type="RefSeq" id="WP_078666217.1">
    <property type="nucleotide sequence ID" value="NZ_FUXM01000033.1"/>
</dbReference>
<dbReference type="EMBL" id="FUXM01000033">
    <property type="protein sequence ID" value="SKA17624.1"/>
    <property type="molecule type" value="Genomic_DNA"/>
</dbReference>
<dbReference type="Proteomes" id="UP000189933">
    <property type="component" value="Unassembled WGS sequence"/>
</dbReference>
<proteinExistence type="predicted"/>
<organism evidence="1 2">
    <name type="scientific">Carboxydocella sporoproducens DSM 16521</name>
    <dbReference type="NCBI Taxonomy" id="1121270"/>
    <lineage>
        <taxon>Bacteria</taxon>
        <taxon>Bacillati</taxon>
        <taxon>Bacillota</taxon>
        <taxon>Clostridia</taxon>
        <taxon>Eubacteriales</taxon>
        <taxon>Clostridiales Family XVI. Incertae Sedis</taxon>
        <taxon>Carboxydocella</taxon>
    </lineage>
</organism>
<sequence length="114" mass="13160">MYWSVIFWGRKSEKLQLIFYQDGWQAEWPSTWSVQELKINTERVKPLASNYAAGTTSLQPFSTFQISLILKDGTKKFNFFGNSYYIPVLPAQPVKIPAVHQRWWLLNGGIASDS</sequence>
<gene>
    <name evidence="1" type="ORF">SAMN02745885_02207</name>
</gene>